<feature type="compositionally biased region" description="Basic residues" evidence="8">
    <location>
        <begin position="173"/>
        <end position="191"/>
    </location>
</feature>
<keyword evidence="3 6" id="KW-0690">Ribosome biogenesis</keyword>
<feature type="compositionally biased region" description="Basic and acidic residues" evidence="8">
    <location>
        <begin position="51"/>
        <end position="62"/>
    </location>
</feature>
<dbReference type="EMBL" id="CAJFCJ010000007">
    <property type="protein sequence ID" value="CAD5117097.1"/>
    <property type="molecule type" value="Genomic_DNA"/>
</dbReference>
<evidence type="ECO:0000256" key="8">
    <source>
        <dbReference type="SAM" id="MobiDB-lite"/>
    </source>
</evidence>
<comment type="similarity">
    <text evidence="2 6">Belongs to the RRP36 family.</text>
</comment>
<evidence type="ECO:0000313" key="10">
    <source>
        <dbReference type="Proteomes" id="UP000549394"/>
    </source>
</evidence>
<keyword evidence="10" id="KW-1185">Reference proteome</keyword>
<comment type="function">
    <text evidence="6">Component of the 90S pre-ribosome involved in the maturation of rRNAs. Required for early cleavages of the pre-RNAs in the 40S ribosomal subunit maturation pathway.</text>
</comment>
<dbReference type="GO" id="GO:0030686">
    <property type="term" value="C:90S preribosome"/>
    <property type="evidence" value="ECO:0007669"/>
    <property type="project" value="TreeGrafter"/>
</dbReference>
<proteinExistence type="inferred from homology"/>
<feature type="region of interest" description="Disordered" evidence="8">
    <location>
        <begin position="1"/>
        <end position="62"/>
    </location>
</feature>
<keyword evidence="5 6" id="KW-0539">Nucleus</keyword>
<comment type="caution">
    <text evidence="9">The sequence shown here is derived from an EMBL/GenBank/DDBJ whole genome shotgun (WGS) entry which is preliminary data.</text>
</comment>
<organism evidence="9 10">
    <name type="scientific">Dimorphilus gyrociliatus</name>
    <dbReference type="NCBI Taxonomy" id="2664684"/>
    <lineage>
        <taxon>Eukaryota</taxon>
        <taxon>Metazoa</taxon>
        <taxon>Spiralia</taxon>
        <taxon>Lophotrochozoa</taxon>
        <taxon>Annelida</taxon>
        <taxon>Polychaeta</taxon>
        <taxon>Polychaeta incertae sedis</taxon>
        <taxon>Dinophilidae</taxon>
        <taxon>Dimorphilus</taxon>
    </lineage>
</organism>
<evidence type="ECO:0000256" key="2">
    <source>
        <dbReference type="ARBA" id="ARBA00009418"/>
    </source>
</evidence>
<evidence type="ECO:0000256" key="6">
    <source>
        <dbReference type="RuleBase" id="RU368027"/>
    </source>
</evidence>
<feature type="region of interest" description="Disordered" evidence="8">
    <location>
        <begin position="170"/>
        <end position="191"/>
    </location>
</feature>
<evidence type="ECO:0000256" key="4">
    <source>
        <dbReference type="ARBA" id="ARBA00022552"/>
    </source>
</evidence>
<evidence type="ECO:0000256" key="3">
    <source>
        <dbReference type="ARBA" id="ARBA00022517"/>
    </source>
</evidence>
<keyword evidence="7" id="KW-0175">Coiled coil</keyword>
<dbReference type="InterPro" id="IPR009292">
    <property type="entry name" value="RRP36"/>
</dbReference>
<dbReference type="Pfam" id="PF06102">
    <property type="entry name" value="RRP36"/>
    <property type="match status" value="1"/>
</dbReference>
<feature type="coiled-coil region" evidence="7">
    <location>
        <begin position="111"/>
        <end position="165"/>
    </location>
</feature>
<protein>
    <recommendedName>
        <fullName evidence="6">rRNA biogenesis protein RRP36</fullName>
    </recommendedName>
</protein>
<gene>
    <name evidence="9" type="ORF">DGYR_LOCUS5661</name>
</gene>
<name>A0A7I8VNR8_9ANNE</name>
<evidence type="ECO:0000256" key="1">
    <source>
        <dbReference type="ARBA" id="ARBA00004604"/>
    </source>
</evidence>
<dbReference type="AlphaFoldDB" id="A0A7I8VNR8"/>
<comment type="subunit">
    <text evidence="6">Associates with 90S and pre-40S pre-ribosomal particles.</text>
</comment>
<evidence type="ECO:0000256" key="7">
    <source>
        <dbReference type="SAM" id="Coils"/>
    </source>
</evidence>
<dbReference type="PANTHER" id="PTHR21738:SF0">
    <property type="entry name" value="RIBOSOMAL RNA PROCESSING PROTEIN 36 HOMOLOG"/>
    <property type="match status" value="1"/>
</dbReference>
<evidence type="ECO:0000313" key="9">
    <source>
        <dbReference type="EMBL" id="CAD5117097.1"/>
    </source>
</evidence>
<evidence type="ECO:0000256" key="5">
    <source>
        <dbReference type="ARBA" id="ARBA00023242"/>
    </source>
</evidence>
<feature type="compositionally biased region" description="Polar residues" evidence="8">
    <location>
        <begin position="40"/>
        <end position="50"/>
    </location>
</feature>
<dbReference type="Proteomes" id="UP000549394">
    <property type="component" value="Unassembled WGS sequence"/>
</dbReference>
<feature type="compositionally biased region" description="Basic residues" evidence="8">
    <location>
        <begin position="17"/>
        <end position="26"/>
    </location>
</feature>
<keyword evidence="4 6" id="KW-0698">rRNA processing</keyword>
<keyword evidence="6" id="KW-0687">Ribonucleoprotein</keyword>
<sequence length="191" mass="22935">MSDEESSDNMEQPIRSGSKKFKRLNKNRPSEISSKRPKNNPVQTASLTNTRDPRFDDLSGKFSEHHFQNSYGFISEIEKREKEKIAKTIKKEKNSDKRLKLLKLKDRYEQKEKVKIMNDNKKEQLKKIKKKELEQVAEGKKPYFLKKSDRKLLELAEKYKDLQKDNKLESYMMKKRKKNSQKERKKVFKNY</sequence>
<accession>A0A7I8VNR8</accession>
<dbReference type="GO" id="GO:0000462">
    <property type="term" value="P:maturation of SSU-rRNA from tricistronic rRNA transcript (SSU-rRNA, 5.8S rRNA, LSU-rRNA)"/>
    <property type="evidence" value="ECO:0007669"/>
    <property type="project" value="TreeGrafter"/>
</dbReference>
<dbReference type="OrthoDB" id="448446at2759"/>
<dbReference type="GO" id="GO:0005730">
    <property type="term" value="C:nucleolus"/>
    <property type="evidence" value="ECO:0007669"/>
    <property type="project" value="UniProtKB-SubCell"/>
</dbReference>
<dbReference type="PANTHER" id="PTHR21738">
    <property type="entry name" value="RIBOSOMAL RNA PROCESSING PROTEIN 36 HOMOLOG"/>
    <property type="match status" value="1"/>
</dbReference>
<comment type="subcellular location">
    <subcellularLocation>
        <location evidence="1 6">Nucleus</location>
        <location evidence="1 6">Nucleolus</location>
    </subcellularLocation>
</comment>
<reference evidence="9 10" key="1">
    <citation type="submission" date="2020-08" db="EMBL/GenBank/DDBJ databases">
        <authorList>
            <person name="Hejnol A."/>
        </authorList>
    </citation>
    <scope>NUCLEOTIDE SEQUENCE [LARGE SCALE GENOMIC DNA]</scope>
</reference>